<feature type="transmembrane region" description="Helical" evidence="1">
    <location>
        <begin position="34"/>
        <end position="56"/>
    </location>
</feature>
<keyword evidence="1" id="KW-1133">Transmembrane helix</keyword>
<dbReference type="EMBL" id="MU150255">
    <property type="protein sequence ID" value="KAF9464245.1"/>
    <property type="molecule type" value="Genomic_DNA"/>
</dbReference>
<evidence type="ECO:0000313" key="3">
    <source>
        <dbReference type="Proteomes" id="UP000807353"/>
    </source>
</evidence>
<keyword evidence="1" id="KW-0812">Transmembrane</keyword>
<dbReference type="Proteomes" id="UP000807353">
    <property type="component" value="Unassembled WGS sequence"/>
</dbReference>
<reference evidence="2" key="1">
    <citation type="submission" date="2020-11" db="EMBL/GenBank/DDBJ databases">
        <authorList>
            <consortium name="DOE Joint Genome Institute"/>
            <person name="Ahrendt S."/>
            <person name="Riley R."/>
            <person name="Andreopoulos W."/>
            <person name="Labutti K."/>
            <person name="Pangilinan J."/>
            <person name="Ruiz-Duenas F.J."/>
            <person name="Barrasa J.M."/>
            <person name="Sanchez-Garcia M."/>
            <person name="Camarero S."/>
            <person name="Miyauchi S."/>
            <person name="Serrano A."/>
            <person name="Linde D."/>
            <person name="Babiker R."/>
            <person name="Drula E."/>
            <person name="Ayuso-Fernandez I."/>
            <person name="Pacheco R."/>
            <person name="Padilla G."/>
            <person name="Ferreira P."/>
            <person name="Barriuso J."/>
            <person name="Kellner H."/>
            <person name="Castanera R."/>
            <person name="Alfaro M."/>
            <person name="Ramirez L."/>
            <person name="Pisabarro A.G."/>
            <person name="Kuo A."/>
            <person name="Tritt A."/>
            <person name="Lipzen A."/>
            <person name="He G."/>
            <person name="Yan M."/>
            <person name="Ng V."/>
            <person name="Cullen D."/>
            <person name="Martin F."/>
            <person name="Rosso M.-N."/>
            <person name="Henrissat B."/>
            <person name="Hibbett D."/>
            <person name="Martinez A.T."/>
            <person name="Grigoriev I.V."/>
        </authorList>
    </citation>
    <scope>NUCLEOTIDE SEQUENCE</scope>
    <source>
        <strain evidence="2">CBS 247.69</strain>
    </source>
</reference>
<keyword evidence="1" id="KW-0472">Membrane</keyword>
<sequence length="120" mass="13650">MATTTISHKYNPTETPYVHGSVPLTDNQVISAQVYGFGSAIIVVLFMIYICIYWTFFKPRKDREKAEAIARGDVEEQKPKRPYVLSARWRAAPVDLTAPPPAKLSWWKRAAEPVHNGSFR</sequence>
<dbReference type="AlphaFoldDB" id="A0A9P6CJE3"/>
<comment type="caution">
    <text evidence="2">The sequence shown here is derived from an EMBL/GenBank/DDBJ whole genome shotgun (WGS) entry which is preliminary data.</text>
</comment>
<organism evidence="2 3">
    <name type="scientific">Collybia nuda</name>
    <dbReference type="NCBI Taxonomy" id="64659"/>
    <lineage>
        <taxon>Eukaryota</taxon>
        <taxon>Fungi</taxon>
        <taxon>Dikarya</taxon>
        <taxon>Basidiomycota</taxon>
        <taxon>Agaricomycotina</taxon>
        <taxon>Agaricomycetes</taxon>
        <taxon>Agaricomycetidae</taxon>
        <taxon>Agaricales</taxon>
        <taxon>Tricholomatineae</taxon>
        <taxon>Clitocybaceae</taxon>
        <taxon>Collybia</taxon>
    </lineage>
</organism>
<accession>A0A9P6CJE3</accession>
<name>A0A9P6CJE3_9AGAR</name>
<evidence type="ECO:0000313" key="2">
    <source>
        <dbReference type="EMBL" id="KAF9464245.1"/>
    </source>
</evidence>
<keyword evidence="3" id="KW-1185">Reference proteome</keyword>
<protein>
    <submittedName>
        <fullName evidence="2">Uncharacterized protein</fullName>
    </submittedName>
</protein>
<gene>
    <name evidence="2" type="ORF">BDZ94DRAFT_1235465</name>
</gene>
<evidence type="ECO:0000256" key="1">
    <source>
        <dbReference type="SAM" id="Phobius"/>
    </source>
</evidence>
<proteinExistence type="predicted"/>